<gene>
    <name evidence="1" type="ORF">PsorP6_007884</name>
</gene>
<evidence type="ECO:0000313" key="2">
    <source>
        <dbReference type="Proteomes" id="UP001163321"/>
    </source>
</evidence>
<keyword evidence="2" id="KW-1185">Reference proteome</keyword>
<evidence type="ECO:0000313" key="1">
    <source>
        <dbReference type="EMBL" id="KAI9914707.1"/>
    </source>
</evidence>
<sequence>MVHTQSSYRKIIKSFHATVYKSDGFPISLMSATFRFNRLEIQSPDMDIFMIPSFYTERGEYTLSPRTNQVVLQRMTVN</sequence>
<proteinExistence type="predicted"/>
<protein>
    <submittedName>
        <fullName evidence="1">Uncharacterized protein</fullName>
    </submittedName>
</protein>
<accession>A0ACC0W7J2</accession>
<dbReference type="Proteomes" id="UP001163321">
    <property type="component" value="Chromosome 3"/>
</dbReference>
<organism evidence="1 2">
    <name type="scientific">Peronosclerospora sorghi</name>
    <dbReference type="NCBI Taxonomy" id="230839"/>
    <lineage>
        <taxon>Eukaryota</taxon>
        <taxon>Sar</taxon>
        <taxon>Stramenopiles</taxon>
        <taxon>Oomycota</taxon>
        <taxon>Peronosporomycetes</taxon>
        <taxon>Peronosporales</taxon>
        <taxon>Peronosporaceae</taxon>
        <taxon>Peronosclerospora</taxon>
    </lineage>
</organism>
<comment type="caution">
    <text evidence="1">The sequence shown here is derived from an EMBL/GenBank/DDBJ whole genome shotgun (WGS) entry which is preliminary data.</text>
</comment>
<dbReference type="EMBL" id="CM047582">
    <property type="protein sequence ID" value="KAI9914707.1"/>
    <property type="molecule type" value="Genomic_DNA"/>
</dbReference>
<reference evidence="1 2" key="1">
    <citation type="journal article" date="2022" name="bioRxiv">
        <title>The genome of the oomycete Peronosclerospora sorghi, a cosmopolitan pathogen of maize and sorghum, is inflated with dispersed pseudogenes.</title>
        <authorList>
            <person name="Fletcher K."/>
            <person name="Martin F."/>
            <person name="Isakeit T."/>
            <person name="Cavanaugh K."/>
            <person name="Magill C."/>
            <person name="Michelmore R."/>
        </authorList>
    </citation>
    <scope>NUCLEOTIDE SEQUENCE [LARGE SCALE GENOMIC DNA]</scope>
    <source>
        <strain evidence="1">P6</strain>
    </source>
</reference>
<name>A0ACC0W7J2_9STRA</name>